<keyword evidence="2" id="KW-0479">Metal-binding</keyword>
<dbReference type="FunFam" id="3.30.160.60:FF:000912">
    <property type="entry name" value="Zinc finger protein 660"/>
    <property type="match status" value="1"/>
</dbReference>
<comment type="subcellular location">
    <subcellularLocation>
        <location evidence="1">Nucleus</location>
    </subcellularLocation>
</comment>
<dbReference type="AlphaFoldDB" id="A0A9W7XLX2"/>
<feature type="region of interest" description="Disordered" evidence="11">
    <location>
        <begin position="433"/>
        <end position="655"/>
    </location>
</feature>
<feature type="compositionally biased region" description="Low complexity" evidence="11">
    <location>
        <begin position="83"/>
        <end position="93"/>
    </location>
</feature>
<dbReference type="Gene3D" id="3.30.160.60">
    <property type="entry name" value="Classic Zinc Finger"/>
    <property type="match status" value="3"/>
</dbReference>
<feature type="region of interest" description="Disordered" evidence="11">
    <location>
        <begin position="144"/>
        <end position="276"/>
    </location>
</feature>
<protein>
    <recommendedName>
        <fullName evidence="12">C2H2-type domain-containing protein</fullName>
    </recommendedName>
</protein>
<organism evidence="13 14">
    <name type="scientific">Coemansia asiatica</name>
    <dbReference type="NCBI Taxonomy" id="1052880"/>
    <lineage>
        <taxon>Eukaryota</taxon>
        <taxon>Fungi</taxon>
        <taxon>Fungi incertae sedis</taxon>
        <taxon>Zoopagomycota</taxon>
        <taxon>Kickxellomycotina</taxon>
        <taxon>Kickxellomycetes</taxon>
        <taxon>Kickxellales</taxon>
        <taxon>Kickxellaceae</taxon>
        <taxon>Coemansia</taxon>
    </lineage>
</organism>
<feature type="compositionally biased region" description="Polar residues" evidence="11">
    <location>
        <begin position="7"/>
        <end position="24"/>
    </location>
</feature>
<dbReference type="EMBL" id="JANBOH010000082">
    <property type="protein sequence ID" value="KAJ1645932.1"/>
    <property type="molecule type" value="Genomic_DNA"/>
</dbReference>
<feature type="domain" description="C2H2-type" evidence="12">
    <location>
        <begin position="336"/>
        <end position="366"/>
    </location>
</feature>
<keyword evidence="5" id="KW-0862">Zinc</keyword>
<name>A0A9W7XLX2_9FUNG</name>
<dbReference type="PROSITE" id="PS00028">
    <property type="entry name" value="ZINC_FINGER_C2H2_1"/>
    <property type="match status" value="2"/>
</dbReference>
<feature type="compositionally biased region" description="Low complexity" evidence="11">
    <location>
        <begin position="536"/>
        <end position="549"/>
    </location>
</feature>
<feature type="domain" description="C2H2-type" evidence="12">
    <location>
        <begin position="308"/>
        <end position="335"/>
    </location>
</feature>
<evidence type="ECO:0000256" key="5">
    <source>
        <dbReference type="ARBA" id="ARBA00022833"/>
    </source>
</evidence>
<evidence type="ECO:0000256" key="4">
    <source>
        <dbReference type="ARBA" id="ARBA00022771"/>
    </source>
</evidence>
<dbReference type="InterPro" id="IPR036236">
    <property type="entry name" value="Znf_C2H2_sf"/>
</dbReference>
<feature type="compositionally biased region" description="Polar residues" evidence="11">
    <location>
        <begin position="724"/>
        <end position="738"/>
    </location>
</feature>
<feature type="coiled-coil region" evidence="10">
    <location>
        <begin position="872"/>
        <end position="917"/>
    </location>
</feature>
<reference evidence="13" key="1">
    <citation type="submission" date="2022-07" db="EMBL/GenBank/DDBJ databases">
        <title>Phylogenomic reconstructions and comparative analyses of Kickxellomycotina fungi.</title>
        <authorList>
            <person name="Reynolds N.K."/>
            <person name="Stajich J.E."/>
            <person name="Barry K."/>
            <person name="Grigoriev I.V."/>
            <person name="Crous P."/>
            <person name="Smith M.E."/>
        </authorList>
    </citation>
    <scope>NUCLEOTIDE SEQUENCE</scope>
    <source>
        <strain evidence="13">NBRC 105413</strain>
    </source>
</reference>
<feature type="compositionally biased region" description="Polar residues" evidence="11">
    <location>
        <begin position="226"/>
        <end position="236"/>
    </location>
</feature>
<feature type="compositionally biased region" description="Low complexity" evidence="11">
    <location>
        <begin position="764"/>
        <end position="776"/>
    </location>
</feature>
<dbReference type="FunFam" id="3.30.160.60:FF:000303">
    <property type="entry name" value="Zinc finger protein 41"/>
    <property type="match status" value="1"/>
</dbReference>
<proteinExistence type="predicted"/>
<evidence type="ECO:0000256" key="8">
    <source>
        <dbReference type="ARBA" id="ARBA00023242"/>
    </source>
</evidence>
<feature type="compositionally biased region" description="Polar residues" evidence="11">
    <location>
        <begin position="997"/>
        <end position="1006"/>
    </location>
</feature>
<feature type="compositionally biased region" description="Low complexity" evidence="11">
    <location>
        <begin position="185"/>
        <end position="198"/>
    </location>
</feature>
<gene>
    <name evidence="13" type="ORF">LPJ64_002523</name>
</gene>
<feature type="compositionally biased region" description="Polar residues" evidence="11">
    <location>
        <begin position="1046"/>
        <end position="1065"/>
    </location>
</feature>
<feature type="compositionally biased region" description="Low complexity" evidence="11">
    <location>
        <begin position="437"/>
        <end position="455"/>
    </location>
</feature>
<feature type="compositionally biased region" description="Low complexity" evidence="11">
    <location>
        <begin position="206"/>
        <end position="225"/>
    </location>
</feature>
<evidence type="ECO:0000259" key="12">
    <source>
        <dbReference type="PROSITE" id="PS50157"/>
    </source>
</evidence>
<dbReference type="SMART" id="SM00355">
    <property type="entry name" value="ZnF_C2H2"/>
    <property type="match status" value="3"/>
</dbReference>
<dbReference type="GO" id="GO:1990837">
    <property type="term" value="F:sequence-specific double-stranded DNA binding"/>
    <property type="evidence" value="ECO:0007669"/>
    <property type="project" value="UniProtKB-ARBA"/>
</dbReference>
<feature type="compositionally biased region" description="Polar residues" evidence="11">
    <location>
        <begin position="456"/>
        <end position="472"/>
    </location>
</feature>
<evidence type="ECO:0000256" key="10">
    <source>
        <dbReference type="SAM" id="Coils"/>
    </source>
</evidence>
<keyword evidence="8" id="KW-0539">Nucleus</keyword>
<evidence type="ECO:0000256" key="6">
    <source>
        <dbReference type="ARBA" id="ARBA00023015"/>
    </source>
</evidence>
<feature type="region of interest" description="Disordered" evidence="11">
    <location>
        <begin position="982"/>
        <end position="1065"/>
    </location>
</feature>
<feature type="domain" description="C2H2-type" evidence="12">
    <location>
        <begin position="280"/>
        <end position="307"/>
    </location>
</feature>
<feature type="compositionally biased region" description="Low complexity" evidence="11">
    <location>
        <begin position="838"/>
        <end position="851"/>
    </location>
</feature>
<evidence type="ECO:0000313" key="13">
    <source>
        <dbReference type="EMBL" id="KAJ1645932.1"/>
    </source>
</evidence>
<feature type="compositionally biased region" description="Polar residues" evidence="11">
    <location>
        <begin position="37"/>
        <end position="47"/>
    </location>
</feature>
<keyword evidence="14" id="KW-1185">Reference proteome</keyword>
<dbReference type="FunFam" id="3.30.160.60:FF:000065">
    <property type="entry name" value="B-cell CLL/lymphoma 6, member B"/>
    <property type="match status" value="1"/>
</dbReference>
<dbReference type="PANTHER" id="PTHR47772:SF13">
    <property type="entry name" value="GASTRULA ZINC FINGER PROTEIN XLCGF49.1-LIKE-RELATED"/>
    <property type="match status" value="1"/>
</dbReference>
<feature type="compositionally biased region" description="Low complexity" evidence="11">
    <location>
        <begin position="982"/>
        <end position="996"/>
    </location>
</feature>
<dbReference type="InterPro" id="IPR013087">
    <property type="entry name" value="Znf_C2H2_type"/>
</dbReference>
<feature type="region of interest" description="Disordered" evidence="11">
    <location>
        <begin position="1"/>
        <end position="119"/>
    </location>
</feature>
<evidence type="ECO:0000256" key="11">
    <source>
        <dbReference type="SAM" id="MobiDB-lite"/>
    </source>
</evidence>
<feature type="compositionally biased region" description="Low complexity" evidence="11">
    <location>
        <begin position="924"/>
        <end position="940"/>
    </location>
</feature>
<feature type="compositionally biased region" description="Low complexity" evidence="11">
    <location>
        <begin position="102"/>
        <end position="112"/>
    </location>
</feature>
<feature type="compositionally biased region" description="Low complexity" evidence="11">
    <location>
        <begin position="160"/>
        <end position="177"/>
    </location>
</feature>
<evidence type="ECO:0000256" key="3">
    <source>
        <dbReference type="ARBA" id="ARBA00022737"/>
    </source>
</evidence>
<keyword evidence="3" id="KW-0677">Repeat</keyword>
<dbReference type="Pfam" id="PF00096">
    <property type="entry name" value="zf-C2H2"/>
    <property type="match status" value="3"/>
</dbReference>
<evidence type="ECO:0000256" key="2">
    <source>
        <dbReference type="ARBA" id="ARBA00022723"/>
    </source>
</evidence>
<dbReference type="GO" id="GO:0005634">
    <property type="term" value="C:nucleus"/>
    <property type="evidence" value="ECO:0007669"/>
    <property type="project" value="UniProtKB-SubCell"/>
</dbReference>
<dbReference type="SUPFAM" id="SSF57667">
    <property type="entry name" value="beta-beta-alpha zinc fingers"/>
    <property type="match status" value="2"/>
</dbReference>
<accession>A0A9W7XLX2</accession>
<feature type="region of interest" description="Disordered" evidence="11">
    <location>
        <begin position="673"/>
        <end position="854"/>
    </location>
</feature>
<dbReference type="PANTHER" id="PTHR47772">
    <property type="entry name" value="ZINC FINGER PROTEIN 200"/>
    <property type="match status" value="1"/>
</dbReference>
<keyword evidence="4 9" id="KW-0863">Zinc-finger</keyword>
<dbReference type="PROSITE" id="PS50157">
    <property type="entry name" value="ZINC_FINGER_C2H2_2"/>
    <property type="match status" value="3"/>
</dbReference>
<dbReference type="InterPro" id="IPR050636">
    <property type="entry name" value="C2H2-ZF_domain-containing"/>
</dbReference>
<feature type="compositionally biased region" description="Polar residues" evidence="11">
    <location>
        <begin position="1018"/>
        <end position="1029"/>
    </location>
</feature>
<keyword evidence="10" id="KW-0175">Coiled coil</keyword>
<comment type="caution">
    <text evidence="13">The sequence shown here is derived from an EMBL/GenBank/DDBJ whole genome shotgun (WGS) entry which is preliminary data.</text>
</comment>
<sequence>MAKPEQATGSKLQQLSGFATASPFSQPPKVGSPTHPPASNATATTPGISARTHHIPPINVGTSGGNMPHERLPGPASFAPSISNNNGNGNGSSAFGYGGPSSGMRRGSGMPPEKTPVGRSGVFGDMYGNDQFYRRHSVDIGVSIGDKQSHLSPPRHLRFSHQSSHIAQYQQQQQQQQQHHHVFGPSSRYGSRSGAASPHPLSFDQTAGGLSSSGSGETGTFGSNSRAGTGSGSNSPGERGIKRSAPENDGSMSPQTMDDDESLHVSHTSQPGVATADKPYACDQCELTFSRQHNLKSHALTHSTERPFSCPICQTPFRRQHDLKRHMKLHTGEKPHTCTNCGRSFARLDALNRHMRAENFHACNQAAKKARTAVVPRQHEDPRLKSVTSAYLEQRRASATSHPPGASGWSHWTHRPSIAADEAMLRRMQERFGAGPSYPQQSQQQHQQHQQPQQYVGSSSGTGVQGKSSGSHPHTHLQQQQQQQPPQPASYGSSSDPRAYVTCAVNPGGSGPQPPPSHSKPWVSYSGGGQASLSSPQRQPQQQQQQQQQVAALRSRHGSQLGSGGPVGGHSSAQLQQLEKGAPVYTPQHGSSSNSLGISNGSGAIAGPSRSQHHFSQKQPQQPPPPPLASANSHPQASNAHPHLHPPHMRLPPMDLAAPRRHSLAVTSHLERYRARNATPPPDSGAASAHQKQTMHADAGAEGSAAAAPRHTMHYQHSHAPLSTIYQSPPATNNNNGPIYSGRTIQPAAPQQQMSPLPEGRTLPPMGSSGPTGPAGSAPPPLPASFINYTPSVRQPPPPALQTPPKSGVGEMSSSVAPTVNLIPPSASADHGDSINNAAGASRRGSAYSGAEPIMPDTRRSSIIALTNPPTESDIRLENIELKRRLDDMESKYQKEVERLNTIVRELEIEKSLLKSLLIEQRGASSAGAASSAADAEGPGDMMSVSPPPVARTSVSSGGQVAVVASEDMPLVHTINMSSSLGASSGAGDSAGPGSSRHNSASSNAGATAHGSGRSAHSLGTMSSPQSASDMHFRFGRQHQAYHRQQPPTSSASTPGPNPSRRGNV</sequence>
<evidence type="ECO:0000256" key="1">
    <source>
        <dbReference type="ARBA" id="ARBA00004123"/>
    </source>
</evidence>
<dbReference type="GO" id="GO:0008270">
    <property type="term" value="F:zinc ion binding"/>
    <property type="evidence" value="ECO:0007669"/>
    <property type="project" value="UniProtKB-KW"/>
</dbReference>
<feature type="region of interest" description="Disordered" evidence="11">
    <location>
        <begin position="924"/>
        <end position="955"/>
    </location>
</feature>
<evidence type="ECO:0000313" key="14">
    <source>
        <dbReference type="Proteomes" id="UP001145021"/>
    </source>
</evidence>
<keyword evidence="7" id="KW-0804">Transcription</keyword>
<feature type="compositionally biased region" description="Low complexity" evidence="11">
    <location>
        <begin position="697"/>
        <end position="708"/>
    </location>
</feature>
<feature type="compositionally biased region" description="Low complexity" evidence="11">
    <location>
        <begin position="590"/>
        <end position="609"/>
    </location>
</feature>
<keyword evidence="6" id="KW-0805">Transcription regulation</keyword>
<evidence type="ECO:0000256" key="9">
    <source>
        <dbReference type="PROSITE-ProRule" id="PRU00042"/>
    </source>
</evidence>
<feature type="compositionally biased region" description="Polar residues" evidence="11">
    <location>
        <begin position="630"/>
        <end position="639"/>
    </location>
</feature>
<evidence type="ECO:0000256" key="7">
    <source>
        <dbReference type="ARBA" id="ARBA00023163"/>
    </source>
</evidence>
<dbReference type="Proteomes" id="UP001145021">
    <property type="component" value="Unassembled WGS sequence"/>
</dbReference>